<comment type="caution">
    <text evidence="24">The sequence shown here is derived from an EMBL/GenBank/DDBJ whole genome shotgun (WGS) entry which is preliminary data.</text>
</comment>
<sequence>MQYGEGEKLPPDFMPKLVKNLLGEMPLWVCQSCRKSMEEDERQTGREHAVAVGEVFPILEHHRHSDLTAPPNSPTGHHPQPARDPGCKGHKFTHSGLACQLPQPCEADEGLGEEEDSSSERSSCTSSSTHQRDGKFCDCCYCEFFGHNAPPAAPTSRNYTEIREKLRSRLTRRKEELPMKGGALGGIPGEPAVDHRDVDELLEFINSTEPKVPNSARAAKRARHKLKKKEKEKAQLAAEALKQVNRSVSGSQELRPARERLLEWPDRELDRVNNFLSSRLQEIKNTVKDSIRASLSVCELSMDSDGFSKEGAAEPEPPGLPPSNLNGSSEQRPDINLDLSPLTLGSPQNHMLQAPGEPAPPWAEMRSPHPPWMEVRGPPPGITPENGLVRRLNTVPSLSRVIWVKTPKPGHPSSEEPSPKEVPSCKQELPEPVASGGKPRKGKRQGSQAKKSEVSPAPQSPACLEAPSGKGQIPNPRQPGKAPEPPKVGTCAEAGEGNRGTRPGPGWAGSPKADKEKGSSWRNWPGEAKARPREQESVQPPGPARPQSLPQGKGRSRRSRHKQEKPASSWDDVFLPKDVDGVEMDETDREVEYFKRESCSRPTRLSHRPVCCNAGSRDDPAGQRARIDEATAAGSRSEAEDDDEDYVPYVPLRQRRQLLLQKLLQRRRKGAAEEEQQDSGSEPRGDEDDIPLGPQSNVSLLDQHQHLKEKAEARKESAKEKQLKEEEKILESVAEGRALMSVKEMAKGITYDDPIKTSWTPPRYVLSMSEERHERVRRKYHILVEGDGIPPPIKSFKEMKFPAAILRGLKKKGIHHPTPIQIQGIPTILSGRDMIGIAFTGSGKTLVFTLPVIMFCLEQEKRLPFSKREGPYGLIICPSRELARQTHGILEYYCRLLQEDSSPLLRCALCIGGMSVKEQMETIRHGVHMMVATPGRLMDLLQKKMVSLDICRYLALDEADRMIDMGFEGDIRTIFSYFKVPFRKWPGHSCHPTPAYHGQRQTLLFSATMPKKIQNFAKSALVKPVTINVGRAGAASLDVIQEVEYVKEEAKMVYLLECLQKTPPPVLIFAEKKADVDAIHEYLLLKGVEAVAIHGGKDQEERTKAIEAFREGKKDVLVATDVASKGLDFPAIQHVINYDMPEEIENYVHRIGRTGRSGNTGIATTFINKACDESVLMDLKALLLEAKQKVPPVLQVLHCGDESMLDIGGERGCAFCGGLGHRITDCPKLEAMQTKQVSNIGRKDYLAHSSMDF</sequence>
<comment type="similarity">
    <text evidence="1">Belongs to the FAM193 family.</text>
</comment>
<keyword evidence="10" id="KW-0067">ATP-binding</keyword>
<dbReference type="PROSITE" id="PS51194">
    <property type="entry name" value="HELICASE_CTER"/>
    <property type="match status" value="1"/>
</dbReference>
<evidence type="ECO:0000256" key="4">
    <source>
        <dbReference type="ARBA" id="ARBA00022723"/>
    </source>
</evidence>
<feature type="domain" description="Helicase ATP-binding" evidence="21">
    <location>
        <begin position="825"/>
        <end position="1027"/>
    </location>
</feature>
<keyword evidence="7" id="KW-0378">Hydrolase</keyword>
<reference evidence="24 25" key="1">
    <citation type="journal article" date="2019" name="Mol. Ecol. Resour.">
        <title>Improving Illumina assemblies with Hi-C and long reads: an example with the North African dromedary.</title>
        <authorList>
            <person name="Elbers J.P."/>
            <person name="Rogers M.F."/>
            <person name="Perelman P.L."/>
            <person name="Proskuryakova A.A."/>
            <person name="Serdyukova N.A."/>
            <person name="Johnson W.E."/>
            <person name="Horin P."/>
            <person name="Corander J."/>
            <person name="Murphy D."/>
            <person name="Burger P.A."/>
        </authorList>
    </citation>
    <scope>NUCLEOTIDE SEQUENCE [LARGE SCALE GENOMIC DNA]</scope>
    <source>
        <strain evidence="24">Drom800</strain>
        <tissue evidence="24">Blood</tissue>
    </source>
</reference>
<feature type="region of interest" description="Disordered" evidence="20">
    <location>
        <begin position="64"/>
        <end position="89"/>
    </location>
</feature>
<evidence type="ECO:0000256" key="17">
    <source>
        <dbReference type="ARBA" id="ARBA00075437"/>
    </source>
</evidence>
<feature type="compositionally biased region" description="Basic and acidic residues" evidence="20">
    <location>
        <begin position="616"/>
        <end position="629"/>
    </location>
</feature>
<evidence type="ECO:0000256" key="20">
    <source>
        <dbReference type="SAM" id="MobiDB-lite"/>
    </source>
</evidence>
<keyword evidence="25" id="KW-1185">Reference proteome</keyword>
<dbReference type="PROSITE" id="PS51195">
    <property type="entry name" value="Q_MOTIF"/>
    <property type="match status" value="1"/>
</dbReference>
<evidence type="ECO:0000259" key="23">
    <source>
        <dbReference type="PROSITE" id="PS51195"/>
    </source>
</evidence>
<dbReference type="EMBL" id="JWIN03000022">
    <property type="protein sequence ID" value="KAB1259729.1"/>
    <property type="molecule type" value="Genomic_DNA"/>
</dbReference>
<keyword evidence="8 24" id="KW-0347">Helicase</keyword>
<feature type="region of interest" description="Disordered" evidence="20">
    <location>
        <begin position="595"/>
        <end position="649"/>
    </location>
</feature>
<evidence type="ECO:0000256" key="2">
    <source>
        <dbReference type="ARBA" id="ARBA00012552"/>
    </source>
</evidence>
<dbReference type="Proteomes" id="UP000299084">
    <property type="component" value="Unassembled WGS sequence"/>
</dbReference>
<feature type="region of interest" description="Disordered" evidence="20">
    <location>
        <begin position="667"/>
        <end position="697"/>
    </location>
</feature>
<dbReference type="GO" id="GO:0016787">
    <property type="term" value="F:hydrolase activity"/>
    <property type="evidence" value="ECO:0007669"/>
    <property type="project" value="UniProtKB-KW"/>
</dbReference>
<dbReference type="GO" id="GO:0005634">
    <property type="term" value="C:nucleus"/>
    <property type="evidence" value="ECO:0007669"/>
    <property type="project" value="UniProtKB-ARBA"/>
</dbReference>
<feature type="region of interest" description="Disordered" evidence="20">
    <location>
        <begin position="104"/>
        <end position="133"/>
    </location>
</feature>
<dbReference type="Pfam" id="PF15914">
    <property type="entry name" value="FAM193_C"/>
    <property type="match status" value="1"/>
</dbReference>
<dbReference type="InterPro" id="IPR001650">
    <property type="entry name" value="Helicase_C-like"/>
</dbReference>
<evidence type="ECO:0000259" key="22">
    <source>
        <dbReference type="PROSITE" id="PS51194"/>
    </source>
</evidence>
<evidence type="ECO:0000313" key="25">
    <source>
        <dbReference type="Proteomes" id="UP000299084"/>
    </source>
</evidence>
<feature type="region of interest" description="Disordered" evidence="20">
    <location>
        <begin position="305"/>
        <end position="583"/>
    </location>
</feature>
<dbReference type="InterPro" id="IPR044113">
    <property type="entry name" value="DEADc_DDX41"/>
</dbReference>
<evidence type="ECO:0000256" key="18">
    <source>
        <dbReference type="PROSITE-ProRule" id="PRU00552"/>
    </source>
</evidence>
<dbReference type="GO" id="GO:0003723">
    <property type="term" value="F:RNA binding"/>
    <property type="evidence" value="ECO:0007669"/>
    <property type="project" value="UniProtKB-KW"/>
</dbReference>
<name>A0A5N4CLC7_CAMDR</name>
<evidence type="ECO:0000256" key="6">
    <source>
        <dbReference type="ARBA" id="ARBA00022771"/>
    </source>
</evidence>
<protein>
    <recommendedName>
        <fullName evidence="16">Probable ATP-dependent RNA helicase DDX41</fullName>
        <ecNumber evidence="2">3.6.4.13</ecNumber>
    </recommendedName>
    <alternativeName>
        <fullName evidence="17">DEAD box protein 41</fullName>
    </alternativeName>
</protein>
<comment type="catalytic activity">
    <reaction evidence="14">
        <text>ATP + H2O = ADP + phosphate + H(+)</text>
        <dbReference type="Rhea" id="RHEA:13065"/>
        <dbReference type="ChEBI" id="CHEBI:15377"/>
        <dbReference type="ChEBI" id="CHEBI:15378"/>
        <dbReference type="ChEBI" id="CHEBI:30616"/>
        <dbReference type="ChEBI" id="CHEBI:43474"/>
        <dbReference type="ChEBI" id="CHEBI:456216"/>
        <dbReference type="EC" id="3.6.4.13"/>
    </reaction>
</comment>
<dbReference type="InterPro" id="IPR014014">
    <property type="entry name" value="RNA_helicase_DEAD_Q_motif"/>
</dbReference>
<evidence type="ECO:0000256" key="9">
    <source>
        <dbReference type="ARBA" id="ARBA00022833"/>
    </source>
</evidence>
<evidence type="ECO:0000256" key="11">
    <source>
        <dbReference type="ARBA" id="ARBA00022884"/>
    </source>
</evidence>
<evidence type="ECO:0000256" key="10">
    <source>
        <dbReference type="ARBA" id="ARBA00022840"/>
    </source>
</evidence>
<accession>A0A5N4CLC7</accession>
<evidence type="ECO:0000259" key="21">
    <source>
        <dbReference type="PROSITE" id="PS51192"/>
    </source>
</evidence>
<keyword evidence="11" id="KW-0694">RNA-binding</keyword>
<dbReference type="GO" id="GO:0003724">
    <property type="term" value="F:RNA helicase activity"/>
    <property type="evidence" value="ECO:0007669"/>
    <property type="project" value="UniProtKB-EC"/>
</dbReference>
<dbReference type="GO" id="GO:0000398">
    <property type="term" value="P:mRNA splicing, via spliceosome"/>
    <property type="evidence" value="ECO:0007669"/>
    <property type="project" value="InterPro"/>
</dbReference>
<evidence type="ECO:0000256" key="19">
    <source>
        <dbReference type="SAM" id="Coils"/>
    </source>
</evidence>
<dbReference type="PANTHER" id="PTHR15109:SF3">
    <property type="entry name" value="PROTEIN FAM193B"/>
    <property type="match status" value="1"/>
</dbReference>
<keyword evidence="6" id="KW-0863">Zinc-finger</keyword>
<evidence type="ECO:0000256" key="5">
    <source>
        <dbReference type="ARBA" id="ARBA00022741"/>
    </source>
</evidence>
<evidence type="ECO:0000256" key="16">
    <source>
        <dbReference type="ARBA" id="ARBA00072881"/>
    </source>
</evidence>
<dbReference type="GO" id="GO:0005737">
    <property type="term" value="C:cytoplasm"/>
    <property type="evidence" value="ECO:0007669"/>
    <property type="project" value="TreeGrafter"/>
</dbReference>
<dbReference type="SMART" id="SM00487">
    <property type="entry name" value="DEXDc"/>
    <property type="match status" value="1"/>
</dbReference>
<dbReference type="SMART" id="SM00490">
    <property type="entry name" value="HELICc"/>
    <property type="match status" value="1"/>
</dbReference>
<gene>
    <name evidence="24" type="ORF">Cadr_000025836</name>
</gene>
<dbReference type="FunFam" id="3.40.50.300:FF:000657">
    <property type="entry name" value="Probable ATP-dependent RNA helicase DDX41"/>
    <property type="match status" value="1"/>
</dbReference>
<keyword evidence="5" id="KW-0547">Nucleotide-binding</keyword>
<dbReference type="AlphaFoldDB" id="A0A5N4CLC7"/>
<evidence type="ECO:0000256" key="7">
    <source>
        <dbReference type="ARBA" id="ARBA00022801"/>
    </source>
</evidence>
<feature type="compositionally biased region" description="Basic residues" evidence="20">
    <location>
        <begin position="554"/>
        <end position="563"/>
    </location>
</feature>
<evidence type="ECO:0000256" key="3">
    <source>
        <dbReference type="ARBA" id="ARBA00022553"/>
    </source>
</evidence>
<comment type="subunit">
    <text evidence="15">Identified in the spliceosome C complex. Interacts with ERCC6. Interacts with FAM50A. Interacts with STING1. Interacts with CGAS. Interacts with several spliceosomes components such as PRP19 or CDC5L.</text>
</comment>
<feature type="domain" description="DEAD-box RNA helicase Q" evidence="23">
    <location>
        <begin position="794"/>
        <end position="822"/>
    </location>
</feature>
<dbReference type="GO" id="GO:0005524">
    <property type="term" value="F:ATP binding"/>
    <property type="evidence" value="ECO:0007669"/>
    <property type="project" value="UniProtKB-KW"/>
</dbReference>
<dbReference type="CDD" id="cd18787">
    <property type="entry name" value="SF2_C_DEAD"/>
    <property type="match status" value="1"/>
</dbReference>
<keyword evidence="3" id="KW-0597">Phosphoprotein</keyword>
<dbReference type="GO" id="GO:0008270">
    <property type="term" value="F:zinc ion binding"/>
    <property type="evidence" value="ECO:0007669"/>
    <property type="project" value="UniProtKB-KW"/>
</dbReference>
<proteinExistence type="inferred from homology"/>
<evidence type="ECO:0000313" key="24">
    <source>
        <dbReference type="EMBL" id="KAB1259729.1"/>
    </source>
</evidence>
<dbReference type="CDD" id="cd17951">
    <property type="entry name" value="DEADc_DDX41"/>
    <property type="match status" value="1"/>
</dbReference>
<feature type="coiled-coil region" evidence="19">
    <location>
        <begin position="219"/>
        <end position="247"/>
    </location>
</feature>
<dbReference type="SUPFAM" id="SSF52540">
    <property type="entry name" value="P-loop containing nucleoside triphosphate hydrolases"/>
    <property type="match status" value="2"/>
</dbReference>
<evidence type="ECO:0000256" key="12">
    <source>
        <dbReference type="ARBA" id="ARBA00023054"/>
    </source>
</evidence>
<dbReference type="InterPro" id="IPR027417">
    <property type="entry name" value="P-loop_NTPase"/>
</dbReference>
<dbReference type="EC" id="3.6.4.13" evidence="2"/>
<feature type="domain" description="Helicase C-terminal" evidence="22">
    <location>
        <begin position="1038"/>
        <end position="1198"/>
    </location>
</feature>
<dbReference type="Pfam" id="PF00271">
    <property type="entry name" value="Helicase_C"/>
    <property type="match status" value="1"/>
</dbReference>
<keyword evidence="12 19" id="KW-0175">Coiled coil</keyword>
<dbReference type="PROSITE" id="PS51192">
    <property type="entry name" value="HELICASE_ATP_BIND_1"/>
    <property type="match status" value="1"/>
</dbReference>
<keyword evidence="4" id="KW-0479">Metal-binding</keyword>
<dbReference type="InterPro" id="IPR031802">
    <property type="entry name" value="FAM193_C"/>
</dbReference>
<dbReference type="PANTHER" id="PTHR15109">
    <property type="entry name" value="AGAP004327-PA"/>
    <property type="match status" value="1"/>
</dbReference>
<evidence type="ECO:0000256" key="13">
    <source>
        <dbReference type="ARBA" id="ARBA00023594"/>
    </source>
</evidence>
<organism evidence="24 25">
    <name type="scientific">Camelus dromedarius</name>
    <name type="common">Dromedary</name>
    <name type="synonym">Arabian camel</name>
    <dbReference type="NCBI Taxonomy" id="9838"/>
    <lineage>
        <taxon>Eukaryota</taxon>
        <taxon>Metazoa</taxon>
        <taxon>Chordata</taxon>
        <taxon>Craniata</taxon>
        <taxon>Vertebrata</taxon>
        <taxon>Euteleostomi</taxon>
        <taxon>Mammalia</taxon>
        <taxon>Eutheria</taxon>
        <taxon>Laurasiatheria</taxon>
        <taxon>Artiodactyla</taxon>
        <taxon>Tylopoda</taxon>
        <taxon>Camelidae</taxon>
        <taxon>Camelus</taxon>
    </lineage>
</organism>
<feature type="compositionally biased region" description="Acidic residues" evidence="20">
    <location>
        <begin position="106"/>
        <end position="117"/>
    </location>
</feature>
<dbReference type="InterPro" id="IPR014001">
    <property type="entry name" value="Helicase_ATP-bd"/>
</dbReference>
<evidence type="ECO:0000256" key="14">
    <source>
        <dbReference type="ARBA" id="ARBA00047984"/>
    </source>
</evidence>
<feature type="coiled-coil region" evidence="19">
    <location>
        <begin position="701"/>
        <end position="728"/>
    </location>
</feature>
<dbReference type="Pfam" id="PF00270">
    <property type="entry name" value="DEAD"/>
    <property type="match status" value="1"/>
</dbReference>
<keyword evidence="9" id="KW-0862">Zinc</keyword>
<dbReference type="STRING" id="9838.ENSCDRP00005011597"/>
<dbReference type="InterPro" id="IPR011545">
    <property type="entry name" value="DEAD/DEAH_box_helicase_dom"/>
</dbReference>
<dbReference type="InterPro" id="IPR029717">
    <property type="entry name" value="FAM193"/>
</dbReference>
<dbReference type="Gene3D" id="3.40.50.300">
    <property type="entry name" value="P-loop containing nucleotide triphosphate hydrolases"/>
    <property type="match status" value="2"/>
</dbReference>
<evidence type="ECO:0000256" key="15">
    <source>
        <dbReference type="ARBA" id="ARBA00064018"/>
    </source>
</evidence>
<dbReference type="FunFam" id="3.40.50.300:FF:000449">
    <property type="entry name" value="Probable ATP-dependent RNA helicase DDX41"/>
    <property type="match status" value="1"/>
</dbReference>
<feature type="short sequence motif" description="Q motif" evidence="18">
    <location>
        <begin position="794"/>
        <end position="822"/>
    </location>
</feature>
<evidence type="ECO:0000256" key="8">
    <source>
        <dbReference type="ARBA" id="ARBA00022806"/>
    </source>
</evidence>
<evidence type="ECO:0000256" key="1">
    <source>
        <dbReference type="ARBA" id="ARBA00009689"/>
    </source>
</evidence>
<comment type="similarity">
    <text evidence="13">Belongs to the DEAD box helicase family. DDX41 subfamily.</text>
</comment>